<name>A0A1X0R9D2_RHIZD</name>
<reference evidence="1" key="1">
    <citation type="journal article" date="2016" name="Proc. Natl. Acad. Sci. U.S.A.">
        <title>Lipid metabolic changes in an early divergent fungus govern the establishment of a mutualistic symbiosis with endobacteria.</title>
        <authorList>
            <person name="Lastovetsky O.A."/>
            <person name="Gaspar M.L."/>
            <person name="Mondo S.J."/>
            <person name="LaButti K.M."/>
            <person name="Sandor L."/>
            <person name="Grigoriev I.V."/>
            <person name="Henry S.A."/>
            <person name="Pawlowska T.E."/>
        </authorList>
    </citation>
    <scope>NUCLEOTIDE SEQUENCE [LARGE SCALE GENOMIC DNA]</scope>
    <source>
        <strain evidence="1">ATCC 52814</strain>
    </source>
</reference>
<organism evidence="1">
    <name type="scientific">Rhizopus microsporus var. microsporus</name>
    <dbReference type="NCBI Taxonomy" id="86635"/>
    <lineage>
        <taxon>Eukaryota</taxon>
        <taxon>Fungi</taxon>
        <taxon>Fungi incertae sedis</taxon>
        <taxon>Mucoromycota</taxon>
        <taxon>Mucoromycotina</taxon>
        <taxon>Mucoromycetes</taxon>
        <taxon>Mucorales</taxon>
        <taxon>Mucorineae</taxon>
        <taxon>Rhizopodaceae</taxon>
        <taxon>Rhizopus</taxon>
    </lineage>
</organism>
<accession>A0A1X0R9D2</accession>
<evidence type="ECO:0000313" key="1">
    <source>
        <dbReference type="EMBL" id="ORE08488.1"/>
    </source>
</evidence>
<dbReference type="EMBL" id="KV921888">
    <property type="protein sequence ID" value="ORE08488.1"/>
    <property type="molecule type" value="Genomic_DNA"/>
</dbReference>
<protein>
    <submittedName>
        <fullName evidence="1">Uncharacterized protein</fullName>
    </submittedName>
</protein>
<proteinExistence type="predicted"/>
<sequence length="72" mass="8287">MDRQAYSIQQLKVYEAVIASIFRALYPHTPPIVTNIIIQKPFQTKQLRSALPNDHTAMLTNVNSSDKVRYIQ</sequence>
<dbReference type="AlphaFoldDB" id="A0A1X0R9D2"/>
<dbReference type="VEuPathDB" id="FungiDB:BCV72DRAFT_225018"/>
<gene>
    <name evidence="1" type="ORF">BCV72DRAFT_225018</name>
</gene>
<dbReference type="Proteomes" id="UP000242414">
    <property type="component" value="Unassembled WGS sequence"/>
</dbReference>